<feature type="transmembrane region" description="Helical" evidence="8">
    <location>
        <begin position="453"/>
        <end position="477"/>
    </location>
</feature>
<dbReference type="PANTHER" id="PTHR43549:SF2">
    <property type="entry name" value="MULTIDRUG RESISTANCE PROTEIN NORM-RELATED"/>
    <property type="match status" value="1"/>
</dbReference>
<keyword evidence="5 8" id="KW-0812">Transmembrane</keyword>
<evidence type="ECO:0000256" key="3">
    <source>
        <dbReference type="ARBA" id="ARBA00022448"/>
    </source>
</evidence>
<keyword evidence="3" id="KW-0813">Transport</keyword>
<comment type="caution">
    <text evidence="9">The sequence shown here is derived from an EMBL/GenBank/DDBJ whole genome shotgun (WGS) entry which is preliminary data.</text>
</comment>
<evidence type="ECO:0000256" key="8">
    <source>
        <dbReference type="SAM" id="Phobius"/>
    </source>
</evidence>
<feature type="transmembrane region" description="Helical" evidence="8">
    <location>
        <begin position="428"/>
        <end position="446"/>
    </location>
</feature>
<evidence type="ECO:0000313" key="9">
    <source>
        <dbReference type="EMBL" id="OHT05400.1"/>
    </source>
</evidence>
<evidence type="ECO:0000256" key="4">
    <source>
        <dbReference type="ARBA" id="ARBA00022475"/>
    </source>
</evidence>
<evidence type="ECO:0000313" key="10">
    <source>
        <dbReference type="Proteomes" id="UP000179807"/>
    </source>
</evidence>
<dbReference type="PANTHER" id="PTHR43549">
    <property type="entry name" value="MULTIDRUG RESISTANCE PROTEIN YPNP-RELATED"/>
    <property type="match status" value="1"/>
</dbReference>
<dbReference type="GO" id="GO:0042910">
    <property type="term" value="F:xenobiotic transmembrane transporter activity"/>
    <property type="evidence" value="ECO:0007669"/>
    <property type="project" value="InterPro"/>
</dbReference>
<dbReference type="CDD" id="cd12082">
    <property type="entry name" value="MATE_like"/>
    <property type="match status" value="1"/>
</dbReference>
<dbReference type="InterPro" id="IPR052031">
    <property type="entry name" value="Membrane_Transporter-Flippase"/>
</dbReference>
<keyword evidence="6 8" id="KW-1133">Transmembrane helix</keyword>
<dbReference type="GeneID" id="94839920"/>
<proteinExistence type="inferred from homology"/>
<accession>A0A1J4K3I8</accession>
<name>A0A1J4K3I8_9EUKA</name>
<evidence type="ECO:0000256" key="5">
    <source>
        <dbReference type="ARBA" id="ARBA00022692"/>
    </source>
</evidence>
<evidence type="ECO:0000256" key="6">
    <source>
        <dbReference type="ARBA" id="ARBA00022989"/>
    </source>
</evidence>
<feature type="transmembrane region" description="Helical" evidence="8">
    <location>
        <begin position="387"/>
        <end position="408"/>
    </location>
</feature>
<dbReference type="GO" id="GO:0015297">
    <property type="term" value="F:antiporter activity"/>
    <property type="evidence" value="ECO:0007669"/>
    <property type="project" value="InterPro"/>
</dbReference>
<feature type="transmembrane region" description="Helical" evidence="8">
    <location>
        <begin position="483"/>
        <end position="505"/>
    </location>
</feature>
<dbReference type="AlphaFoldDB" id="A0A1J4K3I8"/>
<comment type="subcellular location">
    <subcellularLocation>
        <location evidence="1">Cell membrane</location>
        <topology evidence="1">Multi-pass membrane protein</topology>
    </subcellularLocation>
</comment>
<feature type="transmembrane region" description="Helical" evidence="8">
    <location>
        <begin position="253"/>
        <end position="278"/>
    </location>
</feature>
<dbReference type="EMBL" id="MLAK01000759">
    <property type="protein sequence ID" value="OHT05400.1"/>
    <property type="molecule type" value="Genomic_DNA"/>
</dbReference>
<keyword evidence="4" id="KW-1003">Cell membrane</keyword>
<feature type="transmembrane region" description="Helical" evidence="8">
    <location>
        <begin position="193"/>
        <end position="211"/>
    </location>
</feature>
<evidence type="ECO:0000256" key="2">
    <source>
        <dbReference type="ARBA" id="ARBA00010199"/>
    </source>
</evidence>
<reference evidence="9" key="1">
    <citation type="submission" date="2016-10" db="EMBL/GenBank/DDBJ databases">
        <authorList>
            <person name="Benchimol M."/>
            <person name="Almeida L.G."/>
            <person name="Vasconcelos A.T."/>
            <person name="Perreira-Neves A."/>
            <person name="Rosa I.A."/>
            <person name="Tasca T."/>
            <person name="Bogo M.R."/>
            <person name="de Souza W."/>
        </authorList>
    </citation>
    <scope>NUCLEOTIDE SEQUENCE [LARGE SCALE GENOMIC DNA]</scope>
    <source>
        <strain evidence="9">K</strain>
    </source>
</reference>
<dbReference type="GO" id="GO:0005886">
    <property type="term" value="C:plasma membrane"/>
    <property type="evidence" value="ECO:0007669"/>
    <property type="project" value="UniProtKB-SubCell"/>
</dbReference>
<sequence length="550" mass="61213">MSGAGYKTPLLPVKGINKRSLRRKSNAAISPKLLKQLDSMTTLSISENYDGKSRQDGDGNVEDMKLFTDNRILRSLLILSSGPFIAQVALSFYGIINMMWVAKAIGDLGIAAIGAVVIVEFFANSVAIYLNTCICIQVSYLFGCGKKEICEQLLVDFIRVCFIFGAILPAAILPTAKYLIRWFGAEDEIMTMAIQYLFPSQLGCSMLFLFYTVCGFLEATGHMWLYAIVQVAAFGLNMFGFNPMLLLGFKLPIWAASLSTVISESTPTLIIVVMIFMGKFSVKPKIKMFFKCFVKDTFIALNTGIADLIEAFSIDLSLVVMQKFIDNAATKAGCLEAVLGVWSIIDKLEQIISCVSNGIGEGLLPLASYAYGAKDYKRVAWLMFHSLWVMCSWAAVISIALIIFPTQIASIWSTDPEFLYWAKKMIRIYAYTGVLTAVDYTIPIMLMAMQKPCAASCVSVFALLIPQPICAAALYYTKKDDPARIIWTFDISDLFSLVVGIIFMIKPIHEIRKSIKKSKENTLLKDDMYVNPTKPENINRYTDLLEEDIT</sequence>
<feature type="transmembrane region" description="Helical" evidence="8">
    <location>
        <begin position="72"/>
        <end position="96"/>
    </location>
</feature>
<dbReference type="VEuPathDB" id="TrichDB:TRFO_26880"/>
<comment type="similarity">
    <text evidence="2">Belongs to the multi antimicrobial extrusion (MATE) (TC 2.A.66.1) family.</text>
</comment>
<dbReference type="InterPro" id="IPR002528">
    <property type="entry name" value="MATE_fam"/>
</dbReference>
<gene>
    <name evidence="9" type="ORF">TRFO_26880</name>
</gene>
<keyword evidence="7 8" id="KW-0472">Membrane</keyword>
<feature type="transmembrane region" description="Helical" evidence="8">
    <location>
        <begin position="153"/>
        <end position="173"/>
    </location>
</feature>
<feature type="transmembrane region" description="Helical" evidence="8">
    <location>
        <begin position="108"/>
        <end position="141"/>
    </location>
</feature>
<dbReference type="Proteomes" id="UP000179807">
    <property type="component" value="Unassembled WGS sequence"/>
</dbReference>
<keyword evidence="10" id="KW-1185">Reference proteome</keyword>
<dbReference type="Pfam" id="PF01554">
    <property type="entry name" value="MatE"/>
    <property type="match status" value="2"/>
</dbReference>
<feature type="transmembrane region" description="Helical" evidence="8">
    <location>
        <begin position="223"/>
        <end position="241"/>
    </location>
</feature>
<evidence type="ECO:0000256" key="7">
    <source>
        <dbReference type="ARBA" id="ARBA00023136"/>
    </source>
</evidence>
<protein>
    <submittedName>
        <fullName evidence="9">MatE family protein</fullName>
    </submittedName>
</protein>
<evidence type="ECO:0000256" key="1">
    <source>
        <dbReference type="ARBA" id="ARBA00004651"/>
    </source>
</evidence>
<organism evidence="9 10">
    <name type="scientific">Tritrichomonas foetus</name>
    <dbReference type="NCBI Taxonomy" id="1144522"/>
    <lineage>
        <taxon>Eukaryota</taxon>
        <taxon>Metamonada</taxon>
        <taxon>Parabasalia</taxon>
        <taxon>Tritrichomonadida</taxon>
        <taxon>Tritrichomonadidae</taxon>
        <taxon>Tritrichomonas</taxon>
    </lineage>
</organism>
<dbReference type="RefSeq" id="XP_068358536.1">
    <property type="nucleotide sequence ID" value="XM_068505216.1"/>
</dbReference>